<reference evidence="1" key="1">
    <citation type="submission" date="2018-05" db="EMBL/GenBank/DDBJ databases">
        <authorList>
            <person name="Lanie J.A."/>
            <person name="Ng W.-L."/>
            <person name="Kazmierczak K.M."/>
            <person name="Andrzejewski T.M."/>
            <person name="Davidsen T.M."/>
            <person name="Wayne K.J."/>
            <person name="Tettelin H."/>
            <person name="Glass J.I."/>
            <person name="Rusch D."/>
            <person name="Podicherti R."/>
            <person name="Tsui H.-C.T."/>
            <person name="Winkler M.E."/>
        </authorList>
    </citation>
    <scope>NUCLEOTIDE SEQUENCE</scope>
</reference>
<feature type="non-terminal residue" evidence="1">
    <location>
        <position position="80"/>
    </location>
</feature>
<protein>
    <submittedName>
        <fullName evidence="1">Uncharacterized protein</fullName>
    </submittedName>
</protein>
<evidence type="ECO:0000313" key="1">
    <source>
        <dbReference type="EMBL" id="SVD00293.1"/>
    </source>
</evidence>
<gene>
    <name evidence="1" type="ORF">METZ01_LOCUS353147</name>
</gene>
<sequence>MAMVQTEWNLKCSRCDRSYSWEIRIDGCPECRRRGHVGLLCCQFSPTERPDPLQNRKTHGMAVFDDLLPPTGSADNTWLG</sequence>
<organism evidence="1">
    <name type="scientific">marine metagenome</name>
    <dbReference type="NCBI Taxonomy" id="408172"/>
    <lineage>
        <taxon>unclassified sequences</taxon>
        <taxon>metagenomes</taxon>
        <taxon>ecological metagenomes</taxon>
    </lineage>
</organism>
<dbReference type="EMBL" id="UINC01123667">
    <property type="protein sequence ID" value="SVD00293.1"/>
    <property type="molecule type" value="Genomic_DNA"/>
</dbReference>
<dbReference type="AlphaFoldDB" id="A0A382RRH7"/>
<proteinExistence type="predicted"/>
<accession>A0A382RRH7</accession>
<name>A0A382RRH7_9ZZZZ</name>